<evidence type="ECO:0000313" key="2">
    <source>
        <dbReference type="Proteomes" id="UP000472273"/>
    </source>
</evidence>
<name>A0A670YED4_PSETE</name>
<dbReference type="Proteomes" id="UP000472273">
    <property type="component" value="Unplaced"/>
</dbReference>
<organism evidence="1 2">
    <name type="scientific">Pseudonaja textilis</name>
    <name type="common">Eastern brown snake</name>
    <dbReference type="NCBI Taxonomy" id="8673"/>
    <lineage>
        <taxon>Eukaryota</taxon>
        <taxon>Metazoa</taxon>
        <taxon>Chordata</taxon>
        <taxon>Craniata</taxon>
        <taxon>Vertebrata</taxon>
        <taxon>Euteleostomi</taxon>
        <taxon>Lepidosauria</taxon>
        <taxon>Squamata</taxon>
        <taxon>Bifurcata</taxon>
        <taxon>Unidentata</taxon>
        <taxon>Episquamata</taxon>
        <taxon>Toxicofera</taxon>
        <taxon>Serpentes</taxon>
        <taxon>Colubroidea</taxon>
        <taxon>Elapidae</taxon>
        <taxon>Hydrophiinae</taxon>
        <taxon>Pseudonaja</taxon>
    </lineage>
</organism>
<dbReference type="GeneTree" id="ENSGT00950000185834"/>
<dbReference type="AlphaFoldDB" id="A0A670YED4"/>
<sequence length="88" mass="10286">PLPSGLHNLILDFNLHLNTEVRLPRSKRPQPITWGQVKSTTYQTVFLSCYNYYCTNCNLLFYSMYSKFIHIVSSFFPLSYSFTIAIHS</sequence>
<reference evidence="1" key="2">
    <citation type="submission" date="2025-09" db="UniProtKB">
        <authorList>
            <consortium name="Ensembl"/>
        </authorList>
    </citation>
    <scope>IDENTIFICATION</scope>
</reference>
<accession>A0A670YED4</accession>
<evidence type="ECO:0000313" key="1">
    <source>
        <dbReference type="Ensembl" id="ENSPTXP00000010325.1"/>
    </source>
</evidence>
<protein>
    <submittedName>
        <fullName evidence="1">Uncharacterized protein</fullName>
    </submittedName>
</protein>
<reference evidence="1" key="1">
    <citation type="submission" date="2025-08" db="UniProtKB">
        <authorList>
            <consortium name="Ensembl"/>
        </authorList>
    </citation>
    <scope>IDENTIFICATION</scope>
</reference>
<proteinExistence type="predicted"/>
<dbReference type="Ensembl" id="ENSPTXT00000010673.1">
    <property type="protein sequence ID" value="ENSPTXP00000010325.1"/>
    <property type="gene ID" value="ENSPTXG00000007327.1"/>
</dbReference>
<keyword evidence="2" id="KW-1185">Reference proteome</keyword>